<gene>
    <name evidence="2" type="ORF">SGN30_27875</name>
</gene>
<feature type="compositionally biased region" description="Basic and acidic residues" evidence="1">
    <location>
        <begin position="115"/>
        <end position="133"/>
    </location>
</feature>
<feature type="region of interest" description="Disordered" evidence="1">
    <location>
        <begin position="219"/>
        <end position="241"/>
    </location>
</feature>
<proteinExistence type="predicted"/>
<evidence type="ECO:0000313" key="2">
    <source>
        <dbReference type="EMBL" id="MDX4957254.1"/>
    </source>
</evidence>
<reference evidence="2" key="1">
    <citation type="submission" date="2023-11" db="EMBL/GenBank/DDBJ databases">
        <title>Identification and selenium tolerance of Delftia acidovorans R3-25.</title>
        <authorList>
            <person name="Zhang S."/>
            <person name="Liu Y."/>
            <person name="Guo Y."/>
        </authorList>
    </citation>
    <scope>NUCLEOTIDE SEQUENCE</scope>
    <source>
        <strain evidence="2">R3-25</strain>
    </source>
</reference>
<accession>A0AAJ2V9S0</accession>
<name>A0AAJ2V9S0_DELAC</name>
<evidence type="ECO:0000256" key="1">
    <source>
        <dbReference type="SAM" id="MobiDB-lite"/>
    </source>
</evidence>
<evidence type="ECO:0008006" key="4">
    <source>
        <dbReference type="Google" id="ProtNLM"/>
    </source>
</evidence>
<organism evidence="2 3">
    <name type="scientific">Delftia acidovorans</name>
    <name type="common">Pseudomonas acidovorans</name>
    <name type="synonym">Comamonas acidovorans</name>
    <dbReference type="NCBI Taxonomy" id="80866"/>
    <lineage>
        <taxon>Bacteria</taxon>
        <taxon>Pseudomonadati</taxon>
        <taxon>Pseudomonadota</taxon>
        <taxon>Betaproteobacteria</taxon>
        <taxon>Burkholderiales</taxon>
        <taxon>Comamonadaceae</taxon>
        <taxon>Delftia</taxon>
    </lineage>
</organism>
<dbReference type="Proteomes" id="UP001287445">
    <property type="component" value="Unassembled WGS sequence"/>
</dbReference>
<sequence>MARIRTIKPEFFTSEDIVSLSPLARLFYVSLWCEADREGRFEWKPKTFKLRYLPGDDCDVDALGQELIDAGLIALYEADGKLYSEIPTFAKHQIINNREAASEIPARKSTPSGTREARVKAEGKEGREGKDGRVPSSADANTPADTTPPALVTSIPLIDKTEHPITEAMAAEWAEAYPAVDVNQQLREMRAWCLANPKNRKTASGIARFVTTWLGREQDKAPRVNGGGQKPGADGVGRSFV</sequence>
<comment type="caution">
    <text evidence="2">The sequence shown here is derived from an EMBL/GenBank/DDBJ whole genome shotgun (WGS) entry which is preliminary data.</text>
</comment>
<dbReference type="RefSeq" id="WP_319076719.1">
    <property type="nucleotide sequence ID" value="NZ_JAWWMZ010000016.1"/>
</dbReference>
<evidence type="ECO:0000313" key="3">
    <source>
        <dbReference type="Proteomes" id="UP001287445"/>
    </source>
</evidence>
<dbReference type="EMBL" id="JAWWMZ010000016">
    <property type="protein sequence ID" value="MDX4957254.1"/>
    <property type="molecule type" value="Genomic_DNA"/>
</dbReference>
<protein>
    <recommendedName>
        <fullName evidence="4">DnaT DNA-binding domain-containing protein</fullName>
    </recommendedName>
</protein>
<dbReference type="AlphaFoldDB" id="A0AAJ2V9S0"/>
<feature type="region of interest" description="Disordered" evidence="1">
    <location>
        <begin position="101"/>
        <end position="151"/>
    </location>
</feature>